<name>A0A2S7T0L1_9BACT</name>
<dbReference type="RefSeq" id="WP_105037239.1">
    <property type="nucleotide sequence ID" value="NZ_PPSL01000001.1"/>
</dbReference>
<accession>A0A2S7T0L1</accession>
<dbReference type="EMBL" id="PPSL01000001">
    <property type="protein sequence ID" value="PQJ12355.1"/>
    <property type="molecule type" value="Genomic_DNA"/>
</dbReference>
<keyword evidence="2" id="KW-1185">Reference proteome</keyword>
<evidence type="ECO:0000313" key="2">
    <source>
        <dbReference type="Proteomes" id="UP000239872"/>
    </source>
</evidence>
<sequence length="174" mass="20174">MKTELVHKKATIKDLLRQSKDPNADRFRICPNCNIPHFVKNKGRDYCSDTCAIQHYNAKRRLIKQATQSIMVDSAHNNSMPELPETTTSLPNEANYPLQIKHNINILNQLLIDEVHGSSYYIEFLKNQGFYFSVFTSVMKLNNTMTGDHGYQVVYESYRMCRLEQNVVIISKIK</sequence>
<comment type="caution">
    <text evidence="1">The sequence shown here is derived from an EMBL/GenBank/DDBJ whole genome shotgun (WGS) entry which is preliminary data.</text>
</comment>
<proteinExistence type="predicted"/>
<dbReference type="Proteomes" id="UP000239872">
    <property type="component" value="Unassembled WGS sequence"/>
</dbReference>
<evidence type="ECO:0000313" key="1">
    <source>
        <dbReference type="EMBL" id="PQJ12355.1"/>
    </source>
</evidence>
<protein>
    <submittedName>
        <fullName evidence="1">Uncharacterized protein</fullName>
    </submittedName>
</protein>
<organism evidence="1 2">
    <name type="scientific">Flavipsychrobacter stenotrophus</name>
    <dbReference type="NCBI Taxonomy" id="2077091"/>
    <lineage>
        <taxon>Bacteria</taxon>
        <taxon>Pseudomonadati</taxon>
        <taxon>Bacteroidota</taxon>
        <taxon>Chitinophagia</taxon>
        <taxon>Chitinophagales</taxon>
        <taxon>Chitinophagaceae</taxon>
        <taxon>Flavipsychrobacter</taxon>
    </lineage>
</organism>
<reference evidence="1 2" key="1">
    <citation type="submission" date="2018-01" db="EMBL/GenBank/DDBJ databases">
        <title>A novel member of the phylum Bacteroidetes isolated from glacier ice.</title>
        <authorList>
            <person name="Liu Q."/>
            <person name="Xin Y.-H."/>
        </authorList>
    </citation>
    <scope>NUCLEOTIDE SEQUENCE [LARGE SCALE GENOMIC DNA]</scope>
    <source>
        <strain evidence="1 2">RB1R16</strain>
    </source>
</reference>
<dbReference type="AlphaFoldDB" id="A0A2S7T0L1"/>
<gene>
    <name evidence="1" type="ORF">CJD36_000960</name>
</gene>